<organism evidence="2 3">
    <name type="scientific">Streptomyces luteolifulvus</name>
    <dbReference type="NCBI Taxonomy" id="2615112"/>
    <lineage>
        <taxon>Bacteria</taxon>
        <taxon>Bacillati</taxon>
        <taxon>Actinomycetota</taxon>
        <taxon>Actinomycetes</taxon>
        <taxon>Kitasatosporales</taxon>
        <taxon>Streptomycetaceae</taxon>
        <taxon>Streptomyces</taxon>
    </lineage>
</organism>
<dbReference type="Proteomes" id="UP000442707">
    <property type="component" value="Unassembled WGS sequence"/>
</dbReference>
<evidence type="ECO:0000313" key="2">
    <source>
        <dbReference type="EMBL" id="KAB1143484.1"/>
    </source>
</evidence>
<protein>
    <submittedName>
        <fullName evidence="2">STAS domain-containing protein</fullName>
    </submittedName>
</protein>
<gene>
    <name evidence="2" type="ORF">F7R91_25325</name>
</gene>
<proteinExistence type="predicted"/>
<reference evidence="2 3" key="1">
    <citation type="submission" date="2019-09" db="EMBL/GenBank/DDBJ databases">
        <title>Screening of Novel Bioactive Compounds from Soil-Associated.</title>
        <authorList>
            <person name="Zhao S."/>
        </authorList>
    </citation>
    <scope>NUCLEOTIDE SEQUENCE [LARGE SCALE GENOMIC DNA]</scope>
    <source>
        <strain evidence="2 3">HIT-DPA4</strain>
    </source>
</reference>
<dbReference type="EMBL" id="VZRB01000019">
    <property type="protein sequence ID" value="KAB1143484.1"/>
    <property type="molecule type" value="Genomic_DNA"/>
</dbReference>
<dbReference type="Gene3D" id="3.30.750.24">
    <property type="entry name" value="STAS domain"/>
    <property type="match status" value="1"/>
</dbReference>
<accession>A0A6H9UWH6</accession>
<comment type="caution">
    <text evidence="2">The sequence shown here is derived from an EMBL/GenBank/DDBJ whole genome shotgun (WGS) entry which is preliminary data.</text>
</comment>
<dbReference type="CDD" id="cd07043">
    <property type="entry name" value="STAS_anti-anti-sigma_factors"/>
    <property type="match status" value="1"/>
</dbReference>
<keyword evidence="3" id="KW-1185">Reference proteome</keyword>
<name>A0A6H9UWH6_9ACTN</name>
<evidence type="ECO:0000259" key="1">
    <source>
        <dbReference type="PROSITE" id="PS50801"/>
    </source>
</evidence>
<dbReference type="RefSeq" id="WP_150951477.1">
    <property type="nucleotide sequence ID" value="NZ_VZRB01000019.1"/>
</dbReference>
<dbReference type="AlphaFoldDB" id="A0A6H9UWH6"/>
<dbReference type="SUPFAM" id="SSF52091">
    <property type="entry name" value="SpoIIaa-like"/>
    <property type="match status" value="1"/>
</dbReference>
<dbReference type="InterPro" id="IPR036513">
    <property type="entry name" value="STAS_dom_sf"/>
</dbReference>
<feature type="domain" description="STAS" evidence="1">
    <location>
        <begin position="1"/>
        <end position="62"/>
    </location>
</feature>
<dbReference type="Pfam" id="PF13466">
    <property type="entry name" value="STAS_2"/>
    <property type="match status" value="1"/>
</dbReference>
<sequence>MLITTTIDDGAAVISPRGEIDFDALPGLLAAARELPQSVTQVTWDLRQALFMDIAGLHLLIQQRLACLDTDRTLTVTGLSQQPLRLIRLAQQLFPAGDWGDFLPGGLWATAA</sequence>
<dbReference type="PROSITE" id="PS50801">
    <property type="entry name" value="STAS"/>
    <property type="match status" value="1"/>
</dbReference>
<dbReference type="InterPro" id="IPR002645">
    <property type="entry name" value="STAS_dom"/>
</dbReference>
<evidence type="ECO:0000313" key="3">
    <source>
        <dbReference type="Proteomes" id="UP000442707"/>
    </source>
</evidence>
<dbReference type="InterPro" id="IPR058548">
    <property type="entry name" value="MlaB-like_STAS"/>
</dbReference>